<gene>
    <name evidence="2" type="ORF">HDF17_000957</name>
</gene>
<comment type="caution">
    <text evidence="2">The sequence shown here is derived from an EMBL/GenBank/DDBJ whole genome shotgun (WGS) entry which is preliminary data.</text>
</comment>
<dbReference type="EMBL" id="JACCCW010000001">
    <property type="protein sequence ID" value="NYF78670.1"/>
    <property type="molecule type" value="Genomic_DNA"/>
</dbReference>
<dbReference type="Proteomes" id="UP000589520">
    <property type="component" value="Unassembled WGS sequence"/>
</dbReference>
<feature type="region of interest" description="Disordered" evidence="1">
    <location>
        <begin position="1"/>
        <end position="65"/>
    </location>
</feature>
<evidence type="ECO:0000313" key="2">
    <source>
        <dbReference type="EMBL" id="NYF78670.1"/>
    </source>
</evidence>
<feature type="compositionally biased region" description="Low complexity" evidence="1">
    <location>
        <begin position="93"/>
        <end position="107"/>
    </location>
</feature>
<protein>
    <submittedName>
        <fullName evidence="2">Uncharacterized protein</fullName>
    </submittedName>
</protein>
<name>A0A7Y9TGE3_9BACT</name>
<organism evidence="2 3">
    <name type="scientific">Granulicella arctica</name>
    <dbReference type="NCBI Taxonomy" id="940613"/>
    <lineage>
        <taxon>Bacteria</taxon>
        <taxon>Pseudomonadati</taxon>
        <taxon>Acidobacteriota</taxon>
        <taxon>Terriglobia</taxon>
        <taxon>Terriglobales</taxon>
        <taxon>Acidobacteriaceae</taxon>
        <taxon>Granulicella</taxon>
    </lineage>
</organism>
<evidence type="ECO:0000256" key="1">
    <source>
        <dbReference type="SAM" id="MobiDB-lite"/>
    </source>
</evidence>
<proteinExistence type="predicted"/>
<evidence type="ECO:0000313" key="3">
    <source>
        <dbReference type="Proteomes" id="UP000589520"/>
    </source>
</evidence>
<accession>A0A7Y9TGE3</accession>
<reference evidence="2 3" key="1">
    <citation type="submission" date="2020-07" db="EMBL/GenBank/DDBJ databases">
        <title>Genomic Encyclopedia of Type Strains, Phase IV (KMG-V): Genome sequencing to study the core and pangenomes of soil and plant-associated prokaryotes.</title>
        <authorList>
            <person name="Whitman W."/>
        </authorList>
    </citation>
    <scope>NUCLEOTIDE SEQUENCE [LARGE SCALE GENOMIC DNA]</scope>
    <source>
        <strain evidence="2 3">X4EP2</strain>
    </source>
</reference>
<feature type="region of interest" description="Disordered" evidence="1">
    <location>
        <begin position="78"/>
        <end position="177"/>
    </location>
</feature>
<dbReference type="RefSeq" id="WP_179488270.1">
    <property type="nucleotide sequence ID" value="NZ_JACCCW010000001.1"/>
</dbReference>
<feature type="compositionally biased region" description="Basic and acidic residues" evidence="1">
    <location>
        <begin position="43"/>
        <end position="55"/>
    </location>
</feature>
<dbReference type="AlphaFoldDB" id="A0A7Y9TGE3"/>
<sequence length="177" mass="18740">MDRVTPKIRFGIAPGTSARISEQEHEAAGPSPSMRIQGGTAARKAEAEARVETRRPYGVSMQARTGKACSLEELMEAEAAARRGPGQHPAQRSASMAASSISDSSSAGERAQDRVQTTAFRPVPVHNQFSATAGETLSFAASPAGTSEETPTAPRSPFQILRSLFSRTPGTERQDGK</sequence>
<keyword evidence="3" id="KW-1185">Reference proteome</keyword>